<evidence type="ECO:0000256" key="5">
    <source>
        <dbReference type="RuleBase" id="RU361168"/>
    </source>
</evidence>
<dbReference type="InterPro" id="IPR015919">
    <property type="entry name" value="Cadherin-like_sf"/>
</dbReference>
<evidence type="ECO:0000313" key="9">
    <source>
        <dbReference type="Proteomes" id="UP001371305"/>
    </source>
</evidence>
<proteinExistence type="inferred from homology"/>
<evidence type="ECO:0000256" key="6">
    <source>
        <dbReference type="SAM" id="SignalP"/>
    </source>
</evidence>
<dbReference type="Pfam" id="PF17801">
    <property type="entry name" value="Melibiase_C"/>
    <property type="match status" value="1"/>
</dbReference>
<comment type="caution">
    <text evidence="8">The sequence shown here is derived from an EMBL/GenBank/DDBJ whole genome shotgun (WGS) entry which is preliminary data.</text>
</comment>
<dbReference type="InterPro" id="IPR017853">
    <property type="entry name" value="GH"/>
</dbReference>
<dbReference type="EC" id="3.2.1.22" evidence="5"/>
<keyword evidence="3 5" id="KW-0378">Hydrolase</keyword>
<keyword evidence="2 6" id="KW-0732">Signal</keyword>
<comment type="similarity">
    <text evidence="1 5">Belongs to the glycosyl hydrolase 27 family.</text>
</comment>
<dbReference type="PRINTS" id="PR00740">
    <property type="entry name" value="GLHYDRLASE27"/>
</dbReference>
<dbReference type="RefSeq" id="WP_341406909.1">
    <property type="nucleotide sequence ID" value="NZ_JBBUKT010000010.1"/>
</dbReference>
<dbReference type="InterPro" id="IPR013780">
    <property type="entry name" value="Glyco_hydro_b"/>
</dbReference>
<sequence>MTLPRLSAIAIVALGSMLLAHTSTLRAAEIDRSLILTPPAPETPRINGPDTFGVRPGSPFLYTIPASGKAPLDYAASGLPPGLQLDPRTGRITGVLKEEGTHTITLAARNTLGSSKKTFKIVVGSQLALTPPMGWSSWNCWGASVSQEKVLGSAKAIVDRGLQAHGWTYVNIDDGWQGKRGGKLNAIQPNYKFPDMAGLGRELHAMGLKFGIYSSPWQGTYAGFIGSSSPNKNGTCDWIEAGDHNEFYRISTEHEAPRPKKLSIRKFGEFPFVTNDVSQWSEWGVDYLKYDWHPLDVPHVEEMTKALRKTDRDIIYSLSNGADHKFANDYQRLSNLWRTTGDIRDNWQRLKDIGFSQDKWAPHGGPGHWNDPDMMILGMVGIDEAMHPTRLTPDEQYTHVSLWCLLSAPLLIGCDLAQLDDFTCSLLTNDEVLAIDQDALGKSATRVNGEGDLAVYAKPLEDGSIAVGLFNLSPTEAVITARWEDLKLGKDQQMTARDLWRQQDLGTFTAKFEAKVASHGVVLVKLVPR</sequence>
<evidence type="ECO:0000256" key="3">
    <source>
        <dbReference type="ARBA" id="ARBA00022801"/>
    </source>
</evidence>
<evidence type="ECO:0000256" key="4">
    <source>
        <dbReference type="ARBA" id="ARBA00023295"/>
    </source>
</evidence>
<dbReference type="Gene3D" id="2.60.40.1180">
    <property type="entry name" value="Golgi alpha-mannosidase II"/>
    <property type="match status" value="1"/>
</dbReference>
<dbReference type="InterPro" id="IPR002241">
    <property type="entry name" value="Glyco_hydro_27"/>
</dbReference>
<dbReference type="Pfam" id="PF05345">
    <property type="entry name" value="He_PIG"/>
    <property type="match status" value="1"/>
</dbReference>
<dbReference type="Proteomes" id="UP001371305">
    <property type="component" value="Unassembled WGS sequence"/>
</dbReference>
<dbReference type="CDD" id="cd14792">
    <property type="entry name" value="GH27"/>
    <property type="match status" value="1"/>
</dbReference>
<dbReference type="SUPFAM" id="SSF51011">
    <property type="entry name" value="Glycosyl hydrolase domain"/>
    <property type="match status" value="1"/>
</dbReference>
<feature type="domain" description="Alpha galactosidase C-terminal" evidence="7">
    <location>
        <begin position="450"/>
        <end position="526"/>
    </location>
</feature>
<dbReference type="InterPro" id="IPR013783">
    <property type="entry name" value="Ig-like_fold"/>
</dbReference>
<evidence type="ECO:0000256" key="2">
    <source>
        <dbReference type="ARBA" id="ARBA00022729"/>
    </source>
</evidence>
<dbReference type="Gene3D" id="2.60.40.10">
    <property type="entry name" value="Immunoglobulins"/>
    <property type="match status" value="1"/>
</dbReference>
<evidence type="ECO:0000259" key="7">
    <source>
        <dbReference type="Pfam" id="PF17801"/>
    </source>
</evidence>
<evidence type="ECO:0000256" key="1">
    <source>
        <dbReference type="ARBA" id="ARBA00009743"/>
    </source>
</evidence>
<dbReference type="Pfam" id="PF16499">
    <property type="entry name" value="Melibiase_2"/>
    <property type="match status" value="2"/>
</dbReference>
<dbReference type="InterPro" id="IPR013785">
    <property type="entry name" value="Aldolase_TIM"/>
</dbReference>
<dbReference type="SUPFAM" id="SSF49313">
    <property type="entry name" value="Cadherin-like"/>
    <property type="match status" value="1"/>
</dbReference>
<dbReference type="EMBL" id="JBBUKT010000010">
    <property type="protein sequence ID" value="MEK7953145.1"/>
    <property type="molecule type" value="Genomic_DNA"/>
</dbReference>
<evidence type="ECO:0000313" key="8">
    <source>
        <dbReference type="EMBL" id="MEK7953145.1"/>
    </source>
</evidence>
<comment type="catalytic activity">
    <reaction evidence="5">
        <text>Hydrolysis of terminal, non-reducing alpha-D-galactose residues in alpha-D-galactosides, including galactose oligosaccharides, galactomannans and galactolipids.</text>
        <dbReference type="EC" id="3.2.1.22"/>
    </reaction>
</comment>
<gene>
    <name evidence="8" type="ORF">WKV53_21705</name>
</gene>
<keyword evidence="5" id="KW-1015">Disulfide bond</keyword>
<reference evidence="8 9" key="1">
    <citation type="submission" date="2024-04" db="EMBL/GenBank/DDBJ databases">
        <title>Luteolibacter sp. isolated from soil.</title>
        <authorList>
            <person name="An J."/>
        </authorList>
    </citation>
    <scope>NUCLEOTIDE SEQUENCE [LARGE SCALE GENOMIC DNA]</scope>
    <source>
        <strain evidence="8 9">Y139</strain>
    </source>
</reference>
<dbReference type="Gene3D" id="3.20.20.70">
    <property type="entry name" value="Aldolase class I"/>
    <property type="match status" value="1"/>
</dbReference>
<organism evidence="8 9">
    <name type="scientific">Luteolibacter soli</name>
    <dbReference type="NCBI Taxonomy" id="3135280"/>
    <lineage>
        <taxon>Bacteria</taxon>
        <taxon>Pseudomonadati</taxon>
        <taxon>Verrucomicrobiota</taxon>
        <taxon>Verrucomicrobiia</taxon>
        <taxon>Verrucomicrobiales</taxon>
        <taxon>Verrucomicrobiaceae</taxon>
        <taxon>Luteolibacter</taxon>
    </lineage>
</organism>
<name>A0ABU9B2T0_9BACT</name>
<keyword evidence="4 5" id="KW-0326">Glycosidase</keyword>
<dbReference type="SUPFAM" id="SSF51445">
    <property type="entry name" value="(Trans)glycosidases"/>
    <property type="match status" value="1"/>
</dbReference>
<feature type="chain" id="PRO_5047417486" description="Alpha-galactosidase" evidence="6">
    <location>
        <begin position="28"/>
        <end position="529"/>
    </location>
</feature>
<dbReference type="PANTHER" id="PTHR11452">
    <property type="entry name" value="ALPHA-GALACTOSIDASE/ALPHA-N-ACETYLGALACTOSAMINIDASE"/>
    <property type="match status" value="1"/>
</dbReference>
<protein>
    <recommendedName>
        <fullName evidence="5">Alpha-galactosidase</fullName>
        <ecNumber evidence="5">3.2.1.22</ecNumber>
    </recommendedName>
    <alternativeName>
        <fullName evidence="5">Melibiase</fullName>
    </alternativeName>
</protein>
<feature type="signal peptide" evidence="6">
    <location>
        <begin position="1"/>
        <end position="27"/>
    </location>
</feature>
<dbReference type="InterPro" id="IPR041233">
    <property type="entry name" value="Melibiase_C"/>
</dbReference>
<keyword evidence="9" id="KW-1185">Reference proteome</keyword>
<dbReference type="PANTHER" id="PTHR11452:SF75">
    <property type="entry name" value="ALPHA-GALACTOSIDASE MEL1"/>
    <property type="match status" value="1"/>
</dbReference>
<accession>A0ABU9B2T0</accession>